<dbReference type="Proteomes" id="UP000887013">
    <property type="component" value="Unassembled WGS sequence"/>
</dbReference>
<name>A0A8X6PNZ1_NEPPI</name>
<keyword evidence="2" id="KW-1185">Reference proteome</keyword>
<evidence type="ECO:0000313" key="1">
    <source>
        <dbReference type="EMBL" id="GFT81102.1"/>
    </source>
</evidence>
<proteinExistence type="predicted"/>
<evidence type="ECO:0000313" key="2">
    <source>
        <dbReference type="Proteomes" id="UP000887013"/>
    </source>
</evidence>
<dbReference type="AlphaFoldDB" id="A0A8X6PNZ1"/>
<accession>A0A8X6PNZ1</accession>
<reference evidence="1" key="1">
    <citation type="submission" date="2020-08" db="EMBL/GenBank/DDBJ databases">
        <title>Multicomponent nature underlies the extraordinary mechanical properties of spider dragline silk.</title>
        <authorList>
            <person name="Kono N."/>
            <person name="Nakamura H."/>
            <person name="Mori M."/>
            <person name="Yoshida Y."/>
            <person name="Ohtoshi R."/>
            <person name="Malay A.D."/>
            <person name="Moran D.A.P."/>
            <person name="Tomita M."/>
            <person name="Numata K."/>
            <person name="Arakawa K."/>
        </authorList>
    </citation>
    <scope>NUCLEOTIDE SEQUENCE</scope>
</reference>
<gene>
    <name evidence="1" type="ORF">NPIL_71801</name>
</gene>
<organism evidence="1 2">
    <name type="scientific">Nephila pilipes</name>
    <name type="common">Giant wood spider</name>
    <name type="synonym">Nephila maculata</name>
    <dbReference type="NCBI Taxonomy" id="299642"/>
    <lineage>
        <taxon>Eukaryota</taxon>
        <taxon>Metazoa</taxon>
        <taxon>Ecdysozoa</taxon>
        <taxon>Arthropoda</taxon>
        <taxon>Chelicerata</taxon>
        <taxon>Arachnida</taxon>
        <taxon>Araneae</taxon>
        <taxon>Araneomorphae</taxon>
        <taxon>Entelegynae</taxon>
        <taxon>Araneoidea</taxon>
        <taxon>Nephilidae</taxon>
        <taxon>Nephila</taxon>
    </lineage>
</organism>
<comment type="caution">
    <text evidence="1">The sequence shown here is derived from an EMBL/GenBank/DDBJ whole genome shotgun (WGS) entry which is preliminary data.</text>
</comment>
<protein>
    <submittedName>
        <fullName evidence="1">Uncharacterized protein</fullName>
    </submittedName>
</protein>
<sequence>MEPTTPLPFLTGRQVPARGPIQAVTNLTMLPLLLAGEFTTGFGPSRTPKPYPIFTLSRELAPPDGASTPPLSSFTRALAQSLTSPRPASLR</sequence>
<dbReference type="EMBL" id="BMAW01118689">
    <property type="protein sequence ID" value="GFT81102.1"/>
    <property type="molecule type" value="Genomic_DNA"/>
</dbReference>